<feature type="transmembrane region" description="Helical" evidence="6">
    <location>
        <begin position="561"/>
        <end position="585"/>
    </location>
</feature>
<dbReference type="NCBIfam" id="TIGR03061">
    <property type="entry name" value="pip_yhgE_Nterm"/>
    <property type="match status" value="1"/>
</dbReference>
<feature type="transmembrane region" description="Helical" evidence="6">
    <location>
        <begin position="492"/>
        <end position="512"/>
    </location>
</feature>
<feature type="region of interest" description="Disordered" evidence="5">
    <location>
        <begin position="445"/>
        <end position="467"/>
    </location>
</feature>
<evidence type="ECO:0000256" key="1">
    <source>
        <dbReference type="ARBA" id="ARBA00004141"/>
    </source>
</evidence>
<evidence type="ECO:0000256" key="2">
    <source>
        <dbReference type="ARBA" id="ARBA00022692"/>
    </source>
</evidence>
<dbReference type="InterPro" id="IPR013525">
    <property type="entry name" value="ABC2_TM"/>
</dbReference>
<keyword evidence="4 6" id="KW-0472">Membrane</keyword>
<feature type="transmembrane region" description="Helical" evidence="6">
    <location>
        <begin position="592"/>
        <end position="609"/>
    </location>
</feature>
<evidence type="ECO:0000256" key="3">
    <source>
        <dbReference type="ARBA" id="ARBA00022989"/>
    </source>
</evidence>
<proteinExistence type="predicted"/>
<dbReference type="PANTHER" id="PTHR43077">
    <property type="entry name" value="TRANSPORT PERMEASE YVFS-RELATED"/>
    <property type="match status" value="1"/>
</dbReference>
<gene>
    <name evidence="8" type="ORF">H8B09_22375</name>
</gene>
<evidence type="ECO:0000256" key="5">
    <source>
        <dbReference type="SAM" id="MobiDB-lite"/>
    </source>
</evidence>
<evidence type="ECO:0000256" key="4">
    <source>
        <dbReference type="ARBA" id="ARBA00023136"/>
    </source>
</evidence>
<feature type="transmembrane region" description="Helical" evidence="6">
    <location>
        <begin position="653"/>
        <end position="670"/>
    </location>
</feature>
<dbReference type="NCBIfam" id="TIGR03062">
    <property type="entry name" value="pip_yhgE_Cterm"/>
    <property type="match status" value="1"/>
</dbReference>
<dbReference type="Gene3D" id="3.40.1710.10">
    <property type="entry name" value="abc type-2 transporter like domain"/>
    <property type="match status" value="1"/>
</dbReference>
<comment type="subcellular location">
    <subcellularLocation>
        <location evidence="1">Membrane</location>
        <topology evidence="1">Multi-pass membrane protein</topology>
    </subcellularLocation>
</comment>
<keyword evidence="3 6" id="KW-1133">Transmembrane helix</keyword>
<dbReference type="InterPro" id="IPR023908">
    <property type="entry name" value="xxxLxxG_rpt"/>
</dbReference>
<evidence type="ECO:0000313" key="8">
    <source>
        <dbReference type="EMBL" id="MBD3921531.1"/>
    </source>
</evidence>
<evidence type="ECO:0000256" key="6">
    <source>
        <dbReference type="SAM" id="Phobius"/>
    </source>
</evidence>
<feature type="domain" description="ABC-2 type transporter transmembrane" evidence="7">
    <location>
        <begin position="486"/>
        <end position="665"/>
    </location>
</feature>
<feature type="transmembrane region" description="Helical" evidence="6">
    <location>
        <begin position="533"/>
        <end position="555"/>
    </location>
</feature>
<keyword evidence="9" id="KW-1185">Reference proteome</keyword>
<reference evidence="8 9" key="1">
    <citation type="submission" date="2020-09" db="EMBL/GenBank/DDBJ databases">
        <title>Paenibacillus sp. strain PR3 16S rRNA gene Genome sequencing and assembly.</title>
        <authorList>
            <person name="Kim J."/>
        </authorList>
    </citation>
    <scope>NUCLEOTIDE SEQUENCE [LARGE SCALE GENOMIC DNA]</scope>
    <source>
        <strain evidence="8 9">PR3</strain>
    </source>
</reference>
<dbReference type="Pfam" id="PF12698">
    <property type="entry name" value="ABC2_membrane_3"/>
    <property type="match status" value="2"/>
</dbReference>
<name>A0ABR8N2M6_9BACL</name>
<feature type="transmembrane region" description="Helical" evidence="6">
    <location>
        <begin position="20"/>
        <end position="43"/>
    </location>
</feature>
<feature type="compositionally biased region" description="Polar residues" evidence="5">
    <location>
        <begin position="449"/>
        <end position="462"/>
    </location>
</feature>
<dbReference type="InterPro" id="IPR017501">
    <property type="entry name" value="Phage_infect_YhgE_C"/>
</dbReference>
<dbReference type="NCBIfam" id="TIGR03057">
    <property type="entry name" value="xxxLxxG_by_4"/>
    <property type="match status" value="2"/>
</dbReference>
<protein>
    <submittedName>
        <fullName evidence="8">YhgE/Pip domain-containing protein</fullName>
    </submittedName>
</protein>
<keyword evidence="2 6" id="KW-0812">Transmembrane</keyword>
<dbReference type="InterPro" id="IPR051328">
    <property type="entry name" value="T7SS_ABC-Transporter"/>
</dbReference>
<comment type="caution">
    <text evidence="8">The sequence shown here is derived from an EMBL/GenBank/DDBJ whole genome shotgun (WGS) entry which is preliminary data.</text>
</comment>
<evidence type="ECO:0000259" key="7">
    <source>
        <dbReference type="Pfam" id="PF12698"/>
    </source>
</evidence>
<accession>A0ABR8N2M6</accession>
<evidence type="ECO:0000313" key="9">
    <source>
        <dbReference type="Proteomes" id="UP000609346"/>
    </source>
</evidence>
<dbReference type="InterPro" id="IPR017500">
    <property type="entry name" value="Phage_infect_YhgE_N"/>
</dbReference>
<dbReference type="PANTHER" id="PTHR43077:SF5">
    <property type="entry name" value="PHAGE INFECTION PROTEIN"/>
    <property type="match status" value="1"/>
</dbReference>
<feature type="domain" description="ABC-2 type transporter transmembrane" evidence="7">
    <location>
        <begin position="25"/>
        <end position="159"/>
    </location>
</feature>
<dbReference type="Proteomes" id="UP000609346">
    <property type="component" value="Unassembled WGS sequence"/>
</dbReference>
<organism evidence="8 9">
    <name type="scientific">Paenibacillus terricola</name>
    <dbReference type="NCBI Taxonomy" id="2763503"/>
    <lineage>
        <taxon>Bacteria</taxon>
        <taxon>Bacillati</taxon>
        <taxon>Bacillota</taxon>
        <taxon>Bacilli</taxon>
        <taxon>Bacillales</taxon>
        <taxon>Paenibacillaceae</taxon>
        <taxon>Paenibacillus</taxon>
    </lineage>
</organism>
<dbReference type="RefSeq" id="WP_191205828.1">
    <property type="nucleotide sequence ID" value="NZ_JACXZA010000006.1"/>
</dbReference>
<sequence>MQGMRLFGQELLDIVRNKKVLISVIGILFIPIMYSGMLVGAFWDPYGRTNELPVAVVNEDVGAELNGKQLALGSELVDNLKDNDKFKWAFVDKDEAEAGVKDGRYYLALEIPSDFSKEATTLMDAEPTPSKLTYVTNESLSFTASKIGNAAITELKSSLSKEVTKSYAETMLEQFGKVADGFADASDGAGKLSSGATEAKDGAATLQRNLEKLADGTLGLQSGVKKVSDGAAQVASGAASLSKSAAELGSGLGKLHEASGQLTAGAGKAADAGAKLASGAKAAHEAETKLASGAAQLAAQLDAFASAAAAGGAAEGGDAAAAQQEALQQLIAAAKAVAAGADGLATSGGQLAAGASELQQGNSTLLQGLTAFDAKLEGAANGGAKLAGGAAQLASGAKQAAAGAAAAGAGAAELASGSGQLADGSAALTDGVGKLADGSAELADKLGEASSSTSEQLSTDGSSNEKKADMFAGPVEVSEKKLTSVPNYGTGFAPYSLGLGLFVGALLSTIVLPMRDSAGRPRNGGSWFTSKALLFILVGIVQTLLADVILLYAIGLEVQSVGWFIGLSLVTSLSFMMIIQFFVTLLDQPGRFISIIILILQLTSSSGTYPKELVPAWLQTVGEWMPMTYAVAGFKAAISSGDFALVRSSMGTLAIYGAVFAALTLGYFMLKHKQQSRKNGGEGKSQPTPVTA</sequence>
<dbReference type="EMBL" id="JACXZA010000006">
    <property type="protein sequence ID" value="MBD3921531.1"/>
    <property type="molecule type" value="Genomic_DNA"/>
</dbReference>